<dbReference type="STRING" id="1227497.C491_13702"/>
<evidence type="ECO:0000256" key="4">
    <source>
        <dbReference type="ARBA" id="ARBA00023002"/>
    </source>
</evidence>
<dbReference type="InterPro" id="IPR045170">
    <property type="entry name" value="MTOX"/>
</dbReference>
<dbReference type="eggNOG" id="arCOG00755">
    <property type="taxonomic scope" value="Archaea"/>
</dbReference>
<evidence type="ECO:0000256" key="2">
    <source>
        <dbReference type="ARBA" id="ARBA00022630"/>
    </source>
</evidence>
<protein>
    <submittedName>
        <fullName evidence="6">FAD dependent oxidoreductase</fullName>
    </submittedName>
</protein>
<keyword evidence="7" id="KW-1185">Reference proteome</keyword>
<keyword evidence="3" id="KW-0274">FAD</keyword>
<organism evidence="6 7">
    <name type="scientific">Natronococcus amylolyticus DSM 10524</name>
    <dbReference type="NCBI Taxonomy" id="1227497"/>
    <lineage>
        <taxon>Archaea</taxon>
        <taxon>Methanobacteriati</taxon>
        <taxon>Methanobacteriota</taxon>
        <taxon>Stenosarchaea group</taxon>
        <taxon>Halobacteria</taxon>
        <taxon>Halobacteriales</taxon>
        <taxon>Natrialbaceae</taxon>
        <taxon>Natronococcus</taxon>
    </lineage>
</organism>
<evidence type="ECO:0000313" key="7">
    <source>
        <dbReference type="Proteomes" id="UP000011688"/>
    </source>
</evidence>
<comment type="caution">
    <text evidence="6">The sequence shown here is derived from an EMBL/GenBank/DDBJ whole genome shotgun (WGS) entry which is preliminary data.</text>
</comment>
<evidence type="ECO:0000259" key="5">
    <source>
        <dbReference type="Pfam" id="PF01266"/>
    </source>
</evidence>
<dbReference type="Proteomes" id="UP000011688">
    <property type="component" value="Unassembled WGS sequence"/>
</dbReference>
<dbReference type="PANTHER" id="PTHR10961">
    <property type="entry name" value="PEROXISOMAL SARCOSINE OXIDASE"/>
    <property type="match status" value="1"/>
</dbReference>
<accession>L9X2T7</accession>
<evidence type="ECO:0000313" key="6">
    <source>
        <dbReference type="EMBL" id="ELY56010.1"/>
    </source>
</evidence>
<evidence type="ECO:0000256" key="1">
    <source>
        <dbReference type="ARBA" id="ARBA00001974"/>
    </source>
</evidence>
<keyword evidence="2" id="KW-0285">Flavoprotein</keyword>
<comment type="cofactor">
    <cofactor evidence="1">
        <name>FAD</name>
        <dbReference type="ChEBI" id="CHEBI:57692"/>
    </cofactor>
</comment>
<dbReference type="AlphaFoldDB" id="L9X2T7"/>
<evidence type="ECO:0000256" key="3">
    <source>
        <dbReference type="ARBA" id="ARBA00022827"/>
    </source>
</evidence>
<dbReference type="InterPro" id="IPR036188">
    <property type="entry name" value="FAD/NAD-bd_sf"/>
</dbReference>
<reference evidence="6 7" key="1">
    <citation type="journal article" date="2014" name="PLoS Genet.">
        <title>Phylogenetically driven sequencing of extremely halophilic archaea reveals strategies for static and dynamic osmo-response.</title>
        <authorList>
            <person name="Becker E.A."/>
            <person name="Seitzer P.M."/>
            <person name="Tritt A."/>
            <person name="Larsen D."/>
            <person name="Krusor M."/>
            <person name="Yao A.I."/>
            <person name="Wu D."/>
            <person name="Madern D."/>
            <person name="Eisen J.A."/>
            <person name="Darling A.E."/>
            <person name="Facciotti M.T."/>
        </authorList>
    </citation>
    <scope>NUCLEOTIDE SEQUENCE [LARGE SCALE GENOMIC DNA]</scope>
    <source>
        <strain evidence="6 7">DSM 10524</strain>
    </source>
</reference>
<sequence>MATATIAMRMSTVPSQPDGADVVIVGGGIMGTSIAFFTATELDLDVVLVEADNIGSGSTGDSSAVLRHHYGDDEIYTKMAWWSHQFYRQFSEKTGERIAHADSPLVRFASDDDSYVMDGYETLESLGIPVSLYDRDEVQERYPMFSFDEFDRAVSDDSAGYSDGADVAGGFARAAQEQGVTILTNTPVTDLTTSNGRVDGVETELGTISSENVVLAAGPWTPRLAESIGIEIPITTEREQVIILEPSEDYKNAYPELTPTTALPGGSWYMRPDFSDGILVATHHSGEQVDPDNYKNKPDEDVLLELTDKIFDVIPELSDAGIRGQYCGVYSTTPDHDFIIDETKNCYLACGFSGHGFKHGPAIGKIVADLIGHGETDFIDIDHFSLDRFSEDADGNSLSDEAI</sequence>
<dbReference type="SUPFAM" id="SSF51905">
    <property type="entry name" value="FAD/NAD(P)-binding domain"/>
    <property type="match status" value="1"/>
</dbReference>
<dbReference type="Pfam" id="PF01266">
    <property type="entry name" value="DAO"/>
    <property type="match status" value="1"/>
</dbReference>
<dbReference type="PANTHER" id="PTHR10961:SF46">
    <property type="entry name" value="PEROXISOMAL SARCOSINE OXIDASE"/>
    <property type="match status" value="1"/>
</dbReference>
<name>L9X2T7_9EURY</name>
<dbReference type="GO" id="GO:0008115">
    <property type="term" value="F:sarcosine oxidase activity"/>
    <property type="evidence" value="ECO:0007669"/>
    <property type="project" value="TreeGrafter"/>
</dbReference>
<keyword evidence="4" id="KW-0560">Oxidoreductase</keyword>
<feature type="domain" description="FAD dependent oxidoreductase" evidence="5">
    <location>
        <begin position="21"/>
        <end position="370"/>
    </location>
</feature>
<dbReference type="GO" id="GO:0050660">
    <property type="term" value="F:flavin adenine dinucleotide binding"/>
    <property type="evidence" value="ECO:0007669"/>
    <property type="project" value="InterPro"/>
</dbReference>
<dbReference type="Gene3D" id="3.50.50.60">
    <property type="entry name" value="FAD/NAD(P)-binding domain"/>
    <property type="match status" value="1"/>
</dbReference>
<gene>
    <name evidence="6" type="ORF">C491_13702</name>
</gene>
<proteinExistence type="predicted"/>
<dbReference type="InterPro" id="IPR006076">
    <property type="entry name" value="FAD-dep_OxRdtase"/>
</dbReference>
<dbReference type="EMBL" id="AOIB01000028">
    <property type="protein sequence ID" value="ELY56010.1"/>
    <property type="molecule type" value="Genomic_DNA"/>
</dbReference>
<dbReference type="Gene3D" id="3.30.9.10">
    <property type="entry name" value="D-Amino Acid Oxidase, subunit A, domain 2"/>
    <property type="match status" value="1"/>
</dbReference>